<dbReference type="Pfam" id="PF25597">
    <property type="entry name" value="SH3_retrovirus"/>
    <property type="match status" value="1"/>
</dbReference>
<dbReference type="Proteomes" id="UP000321393">
    <property type="component" value="Unassembled WGS sequence"/>
</dbReference>
<dbReference type="AlphaFoldDB" id="A0A5A7SMX5"/>
<keyword evidence="3" id="KW-0808">Transferase</keyword>
<feature type="compositionally biased region" description="Basic and acidic residues" evidence="1">
    <location>
        <begin position="273"/>
        <end position="286"/>
    </location>
</feature>
<feature type="region of interest" description="Disordered" evidence="1">
    <location>
        <begin position="236"/>
        <end position="258"/>
    </location>
</feature>
<evidence type="ECO:0000259" key="2">
    <source>
        <dbReference type="Pfam" id="PF25597"/>
    </source>
</evidence>
<accession>A0A5A7SMX5</accession>
<dbReference type="EMBL" id="SSTE01021884">
    <property type="protein sequence ID" value="KAA0031998.1"/>
    <property type="molecule type" value="Genomic_DNA"/>
</dbReference>
<keyword evidence="3" id="KW-0695">RNA-directed DNA polymerase</keyword>
<dbReference type="InterPro" id="IPR057670">
    <property type="entry name" value="SH3_retrovirus"/>
</dbReference>
<dbReference type="OrthoDB" id="8069008at2759"/>
<sequence length="459" mass="51532">MLLHVKETASTSQPIGPTVSQTNSPTLSVIAQSNHLTGFLEHFVSYTSCVGNEKIQIANGSLASIAGKGQIVLFNGFSLQNVLHNLNSGRMIATARHSRGLYVLNDDTFAAHLINRMPTRILHLQTPLECLKEFYPSTCLVSEVPLRVFGCTAYVHSFGPNQTKFFPRAQACVFVGYPPHQRGYKCFHPSSRKYFVTMDVTFCEDRPYFLISHLQGESEESHKGSQVLYQSATGSSPRLQTSLNQGMENSTEPCTDNTMNENDRFDIVVLENMEEKNSGDETEVRTETSNNEAAKAHTGKLDKYDPSLDLPIALRKGTRSCTKHSISNYVSYKNLSPQFRAFTTNIDSITIPKNIHIALECPKWKNVVMEVRKALEKNNIWEICALPRGHNHVGCKWVFTLKYKADGTLDRHKARVLLFVAVNKDWPLYQLDVKNSFLNGDLVEVYMSPPPGFEAQFGQ</sequence>
<comment type="caution">
    <text evidence="3">The sequence shown here is derived from an EMBL/GenBank/DDBJ whole genome shotgun (WGS) entry which is preliminary data.</text>
</comment>
<feature type="region of interest" description="Disordered" evidence="1">
    <location>
        <begin position="1"/>
        <end position="20"/>
    </location>
</feature>
<gene>
    <name evidence="3" type="ORF">E6C27_scaffold134G00930</name>
</gene>
<dbReference type="GO" id="GO:0003964">
    <property type="term" value="F:RNA-directed DNA polymerase activity"/>
    <property type="evidence" value="ECO:0007669"/>
    <property type="project" value="UniProtKB-KW"/>
</dbReference>
<proteinExistence type="predicted"/>
<keyword evidence="3" id="KW-0548">Nucleotidyltransferase</keyword>
<feature type="compositionally biased region" description="Polar residues" evidence="1">
    <location>
        <begin position="8"/>
        <end position="20"/>
    </location>
</feature>
<reference evidence="3 4" key="1">
    <citation type="submission" date="2019-08" db="EMBL/GenBank/DDBJ databases">
        <title>Draft genome sequences of two oriental melons (Cucumis melo L. var makuwa).</title>
        <authorList>
            <person name="Kwon S.-Y."/>
        </authorList>
    </citation>
    <scope>NUCLEOTIDE SEQUENCE [LARGE SCALE GENOMIC DNA]</scope>
    <source>
        <strain evidence="4">cv. SW 3</strain>
        <tissue evidence="3">Leaf</tissue>
    </source>
</reference>
<name>A0A5A7SMX5_CUCMM</name>
<feature type="domain" description="Retroviral polymerase SH3-like" evidence="2">
    <location>
        <begin position="151"/>
        <end position="208"/>
    </location>
</feature>
<evidence type="ECO:0000256" key="1">
    <source>
        <dbReference type="SAM" id="MobiDB-lite"/>
    </source>
</evidence>
<dbReference type="STRING" id="1194695.A0A5A7SMX5"/>
<feature type="region of interest" description="Disordered" evidence="1">
    <location>
        <begin position="273"/>
        <end position="297"/>
    </location>
</feature>
<organism evidence="3 4">
    <name type="scientific">Cucumis melo var. makuwa</name>
    <name type="common">Oriental melon</name>
    <dbReference type="NCBI Taxonomy" id="1194695"/>
    <lineage>
        <taxon>Eukaryota</taxon>
        <taxon>Viridiplantae</taxon>
        <taxon>Streptophyta</taxon>
        <taxon>Embryophyta</taxon>
        <taxon>Tracheophyta</taxon>
        <taxon>Spermatophyta</taxon>
        <taxon>Magnoliopsida</taxon>
        <taxon>eudicotyledons</taxon>
        <taxon>Gunneridae</taxon>
        <taxon>Pentapetalae</taxon>
        <taxon>rosids</taxon>
        <taxon>fabids</taxon>
        <taxon>Cucurbitales</taxon>
        <taxon>Cucurbitaceae</taxon>
        <taxon>Benincaseae</taxon>
        <taxon>Cucumis</taxon>
    </lineage>
</organism>
<evidence type="ECO:0000313" key="4">
    <source>
        <dbReference type="Proteomes" id="UP000321393"/>
    </source>
</evidence>
<evidence type="ECO:0000313" key="3">
    <source>
        <dbReference type="EMBL" id="KAA0031998.1"/>
    </source>
</evidence>
<protein>
    <submittedName>
        <fullName evidence="3">Reverse transcriptase</fullName>
    </submittedName>
</protein>